<dbReference type="InterPro" id="IPR001254">
    <property type="entry name" value="Trypsin_dom"/>
</dbReference>
<evidence type="ECO:0000313" key="5">
    <source>
        <dbReference type="EMBL" id="CAD7439665.1"/>
    </source>
</evidence>
<protein>
    <recommendedName>
        <fullName evidence="4">Peptidase S1 domain-containing protein</fullName>
    </recommendedName>
</protein>
<keyword evidence="1" id="KW-1015">Disulfide bond</keyword>
<dbReference type="InterPro" id="IPR051487">
    <property type="entry name" value="Ser/Thr_Proteases_Immune/Dev"/>
</dbReference>
<dbReference type="InterPro" id="IPR001314">
    <property type="entry name" value="Peptidase_S1A"/>
</dbReference>
<reference evidence="5" key="1">
    <citation type="submission" date="2020-11" db="EMBL/GenBank/DDBJ databases">
        <authorList>
            <person name="Tran Van P."/>
        </authorList>
    </citation>
    <scope>NUCLEOTIDE SEQUENCE</scope>
</reference>
<dbReference type="Gene3D" id="2.40.10.10">
    <property type="entry name" value="Trypsin-like serine proteases"/>
    <property type="match status" value="2"/>
</dbReference>
<feature type="domain" description="Peptidase S1" evidence="4">
    <location>
        <begin position="1"/>
        <end position="224"/>
    </location>
</feature>
<evidence type="ECO:0000256" key="2">
    <source>
        <dbReference type="ARBA" id="ARBA00024195"/>
    </source>
</evidence>
<sequence length="242" mass="26909">MWPEQSDIVASISYGPWTYGYGVLKQSYPCPLCSGVIRLGEYNILTDPDCEEEVCADNVQDFRPAELIVHKDYGKPQFKNDISLIRVDREVNFTNYITPICTIYGPQMTKNYVGGTTEVAGWGIFDIDNPKPSIKLQTIKLPVVDNEKCEVAFKYHADIGSTQMCVGGVVGQDSCGGDSGGPLMYVDTVGDDVPSGTSRHSTHDTLNGTPRKNITPRWNKQMFHTLYTDEVHNSEAHYGTLR</sequence>
<evidence type="ECO:0000256" key="3">
    <source>
        <dbReference type="SAM" id="MobiDB-lite"/>
    </source>
</evidence>
<name>A0A7R9ERG5_9NEOP</name>
<accession>A0A7R9ERG5</accession>
<dbReference type="Pfam" id="PF00089">
    <property type="entry name" value="Trypsin"/>
    <property type="match status" value="1"/>
</dbReference>
<dbReference type="PANTHER" id="PTHR24256">
    <property type="entry name" value="TRYPTASE-RELATED"/>
    <property type="match status" value="1"/>
</dbReference>
<dbReference type="SMART" id="SM00020">
    <property type="entry name" value="Tryp_SPc"/>
    <property type="match status" value="1"/>
</dbReference>
<feature type="region of interest" description="Disordered" evidence="3">
    <location>
        <begin position="194"/>
        <end position="214"/>
    </location>
</feature>
<feature type="compositionally biased region" description="Polar residues" evidence="3">
    <location>
        <begin position="195"/>
        <end position="214"/>
    </location>
</feature>
<dbReference type="PROSITE" id="PS00135">
    <property type="entry name" value="TRYPSIN_SER"/>
    <property type="match status" value="1"/>
</dbReference>
<dbReference type="AlphaFoldDB" id="A0A7R9ERG5"/>
<dbReference type="EMBL" id="OD564748">
    <property type="protein sequence ID" value="CAD7439665.1"/>
    <property type="molecule type" value="Genomic_DNA"/>
</dbReference>
<dbReference type="InterPro" id="IPR009003">
    <property type="entry name" value="Peptidase_S1_PA"/>
</dbReference>
<dbReference type="GO" id="GO:0006508">
    <property type="term" value="P:proteolysis"/>
    <property type="evidence" value="ECO:0007669"/>
    <property type="project" value="InterPro"/>
</dbReference>
<dbReference type="InterPro" id="IPR033116">
    <property type="entry name" value="TRYPSIN_SER"/>
</dbReference>
<dbReference type="SUPFAM" id="SSF50494">
    <property type="entry name" value="Trypsin-like serine proteases"/>
    <property type="match status" value="1"/>
</dbReference>
<dbReference type="PRINTS" id="PR00722">
    <property type="entry name" value="CHYMOTRYPSIN"/>
</dbReference>
<comment type="similarity">
    <text evidence="2">Belongs to the peptidase S1 family. CLIP subfamily.</text>
</comment>
<gene>
    <name evidence="5" type="ORF">TBIB3V08_LOCUS2213</name>
</gene>
<evidence type="ECO:0000259" key="4">
    <source>
        <dbReference type="PROSITE" id="PS50240"/>
    </source>
</evidence>
<dbReference type="InterPro" id="IPR043504">
    <property type="entry name" value="Peptidase_S1_PA_chymotrypsin"/>
</dbReference>
<dbReference type="GO" id="GO:0004252">
    <property type="term" value="F:serine-type endopeptidase activity"/>
    <property type="evidence" value="ECO:0007669"/>
    <property type="project" value="InterPro"/>
</dbReference>
<proteinExistence type="inferred from homology"/>
<evidence type="ECO:0000256" key="1">
    <source>
        <dbReference type="ARBA" id="ARBA00023157"/>
    </source>
</evidence>
<organism evidence="5">
    <name type="scientific">Timema bartmani</name>
    <dbReference type="NCBI Taxonomy" id="61472"/>
    <lineage>
        <taxon>Eukaryota</taxon>
        <taxon>Metazoa</taxon>
        <taxon>Ecdysozoa</taxon>
        <taxon>Arthropoda</taxon>
        <taxon>Hexapoda</taxon>
        <taxon>Insecta</taxon>
        <taxon>Pterygota</taxon>
        <taxon>Neoptera</taxon>
        <taxon>Polyneoptera</taxon>
        <taxon>Phasmatodea</taxon>
        <taxon>Timematodea</taxon>
        <taxon>Timematoidea</taxon>
        <taxon>Timematidae</taxon>
        <taxon>Timema</taxon>
    </lineage>
</organism>
<dbReference type="PROSITE" id="PS50240">
    <property type="entry name" value="TRYPSIN_DOM"/>
    <property type="match status" value="1"/>
</dbReference>